<dbReference type="Proteomes" id="UP000220527">
    <property type="component" value="Unassembled WGS sequence"/>
</dbReference>
<dbReference type="EMBL" id="NQWI01000040">
    <property type="protein sequence ID" value="PDW03130.1"/>
    <property type="molecule type" value="Genomic_DNA"/>
</dbReference>
<accession>A0A2A6RJU3</accession>
<comment type="caution">
    <text evidence="2">The sequence shown here is derived from an EMBL/GenBank/DDBJ whole genome shotgun (WGS) entry which is preliminary data.</text>
</comment>
<protein>
    <submittedName>
        <fullName evidence="2">Uncharacterized protein</fullName>
    </submittedName>
</protein>
<sequence length="169" mass="18683">MFWRKKNSLERGLDSLESGASEAVTQLADTVRDRLESEAGKQLAQNLEQLAKRVNELDLSDAVLKRRKELEHAANKASKQVNRALKDFDKTRSRIAKDANKLAHRVGDQLEQSGQQLATLGHKSVPSEPTGWILPTLLGFGVGLGLGLLLGRFTRPKPEERHSPSPSDL</sequence>
<dbReference type="RefSeq" id="WP_097644049.1">
    <property type="nucleotide sequence ID" value="NZ_NQWI01000040.1"/>
</dbReference>
<dbReference type="AlphaFoldDB" id="A0A2A6RJU3"/>
<keyword evidence="1" id="KW-0472">Membrane</keyword>
<feature type="transmembrane region" description="Helical" evidence="1">
    <location>
        <begin position="132"/>
        <end position="151"/>
    </location>
</feature>
<proteinExistence type="predicted"/>
<keyword evidence="1" id="KW-0812">Transmembrane</keyword>
<name>A0A2A6RJU3_9CHLR</name>
<dbReference type="OrthoDB" id="160543at2"/>
<reference evidence="3" key="1">
    <citation type="submission" date="2017-08" db="EMBL/GenBank/DDBJ databases">
        <authorList>
            <person name="Grouzdev D.S."/>
            <person name="Gaisin V.A."/>
            <person name="Rysina M.S."/>
            <person name="Gorlenko V.M."/>
        </authorList>
    </citation>
    <scope>NUCLEOTIDE SEQUENCE [LARGE SCALE GENOMIC DNA]</scope>
    <source>
        <strain evidence="3">Kir15-3F</strain>
    </source>
</reference>
<keyword evidence="1" id="KW-1133">Transmembrane helix</keyword>
<gene>
    <name evidence="2" type="ORF">CJ255_10465</name>
</gene>
<organism evidence="2 3">
    <name type="scientific">Candidatus Viridilinea mediisalina</name>
    <dbReference type="NCBI Taxonomy" id="2024553"/>
    <lineage>
        <taxon>Bacteria</taxon>
        <taxon>Bacillati</taxon>
        <taxon>Chloroflexota</taxon>
        <taxon>Chloroflexia</taxon>
        <taxon>Chloroflexales</taxon>
        <taxon>Chloroflexineae</taxon>
        <taxon>Oscillochloridaceae</taxon>
        <taxon>Candidatus Viridilinea</taxon>
    </lineage>
</organism>
<keyword evidence="3" id="KW-1185">Reference proteome</keyword>
<evidence type="ECO:0000256" key="1">
    <source>
        <dbReference type="SAM" id="Phobius"/>
    </source>
</evidence>
<evidence type="ECO:0000313" key="3">
    <source>
        <dbReference type="Proteomes" id="UP000220527"/>
    </source>
</evidence>
<evidence type="ECO:0000313" key="2">
    <source>
        <dbReference type="EMBL" id="PDW03130.1"/>
    </source>
</evidence>